<sequence>MDPIGGRREKSNKLISTKKRRNKKMKKRTSLQGGGNSRLSVSYLSKFKLTRFLYLREMLILRRGKSKKEQQEREGLVKNIARMKKQEGRK</sequence>
<feature type="region of interest" description="Disordered" evidence="1">
    <location>
        <begin position="65"/>
        <end position="90"/>
    </location>
</feature>
<dbReference type="Proteomes" id="UP000275267">
    <property type="component" value="Unassembled WGS sequence"/>
</dbReference>
<name>A0A3L6T4X0_PANMI</name>
<proteinExistence type="predicted"/>
<feature type="compositionally biased region" description="Basic residues" evidence="1">
    <location>
        <begin position="16"/>
        <end position="29"/>
    </location>
</feature>
<protein>
    <submittedName>
        <fullName evidence="2">Uncharacterized protein</fullName>
    </submittedName>
</protein>
<reference evidence="3" key="1">
    <citation type="journal article" date="2019" name="Nat. Commun.">
        <title>The genome of broomcorn millet.</title>
        <authorList>
            <person name="Zou C."/>
            <person name="Miki D."/>
            <person name="Li D."/>
            <person name="Tang Q."/>
            <person name="Xiao L."/>
            <person name="Rajput S."/>
            <person name="Deng P."/>
            <person name="Jia W."/>
            <person name="Huang R."/>
            <person name="Zhang M."/>
            <person name="Sun Y."/>
            <person name="Hu J."/>
            <person name="Fu X."/>
            <person name="Schnable P.S."/>
            <person name="Li F."/>
            <person name="Zhang H."/>
            <person name="Feng B."/>
            <person name="Zhu X."/>
            <person name="Liu R."/>
            <person name="Schnable J.C."/>
            <person name="Zhu J.-K."/>
            <person name="Zhang H."/>
        </authorList>
    </citation>
    <scope>NUCLEOTIDE SEQUENCE [LARGE SCALE GENOMIC DNA]</scope>
</reference>
<evidence type="ECO:0000313" key="2">
    <source>
        <dbReference type="EMBL" id="RLN33314.1"/>
    </source>
</evidence>
<dbReference type="AlphaFoldDB" id="A0A3L6T4X0"/>
<feature type="compositionally biased region" description="Basic and acidic residues" evidence="1">
    <location>
        <begin position="67"/>
        <end position="76"/>
    </location>
</feature>
<evidence type="ECO:0000313" key="3">
    <source>
        <dbReference type="Proteomes" id="UP000275267"/>
    </source>
</evidence>
<feature type="region of interest" description="Disordered" evidence="1">
    <location>
        <begin position="1"/>
        <end position="37"/>
    </location>
</feature>
<keyword evidence="3" id="KW-1185">Reference proteome</keyword>
<organism evidence="2 3">
    <name type="scientific">Panicum miliaceum</name>
    <name type="common">Proso millet</name>
    <name type="synonym">Broomcorn millet</name>
    <dbReference type="NCBI Taxonomy" id="4540"/>
    <lineage>
        <taxon>Eukaryota</taxon>
        <taxon>Viridiplantae</taxon>
        <taxon>Streptophyta</taxon>
        <taxon>Embryophyta</taxon>
        <taxon>Tracheophyta</taxon>
        <taxon>Spermatophyta</taxon>
        <taxon>Magnoliopsida</taxon>
        <taxon>Liliopsida</taxon>
        <taxon>Poales</taxon>
        <taxon>Poaceae</taxon>
        <taxon>PACMAD clade</taxon>
        <taxon>Panicoideae</taxon>
        <taxon>Panicodae</taxon>
        <taxon>Paniceae</taxon>
        <taxon>Panicinae</taxon>
        <taxon>Panicum</taxon>
        <taxon>Panicum sect. Panicum</taxon>
    </lineage>
</organism>
<dbReference type="EMBL" id="PQIB02000002">
    <property type="protein sequence ID" value="RLN33314.1"/>
    <property type="molecule type" value="Genomic_DNA"/>
</dbReference>
<gene>
    <name evidence="2" type="ORF">C2845_PM03G02910</name>
</gene>
<evidence type="ECO:0000256" key="1">
    <source>
        <dbReference type="SAM" id="MobiDB-lite"/>
    </source>
</evidence>
<accession>A0A3L6T4X0</accession>
<comment type="caution">
    <text evidence="2">The sequence shown here is derived from an EMBL/GenBank/DDBJ whole genome shotgun (WGS) entry which is preliminary data.</text>
</comment>
<feature type="compositionally biased region" description="Basic and acidic residues" evidence="1">
    <location>
        <begin position="1"/>
        <end position="12"/>
    </location>
</feature>